<comment type="similarity">
    <text evidence="1">Belongs to the UPF0337 (CsbD) family.</text>
</comment>
<feature type="domain" description="CsbD-like" evidence="3">
    <location>
        <begin position="5"/>
        <end position="55"/>
    </location>
</feature>
<proteinExistence type="inferred from homology"/>
<dbReference type="InterPro" id="IPR050423">
    <property type="entry name" value="UPF0337_stress_rsp"/>
</dbReference>
<comment type="caution">
    <text evidence="4">The sequence shown here is derived from an EMBL/GenBank/DDBJ whole genome shotgun (WGS) entry which is preliminary data.</text>
</comment>
<dbReference type="Gene3D" id="1.10.1470.10">
    <property type="entry name" value="YjbJ"/>
    <property type="match status" value="1"/>
</dbReference>
<protein>
    <submittedName>
        <fullName evidence="4">CsbD family protein</fullName>
    </submittedName>
</protein>
<dbReference type="EMBL" id="JADDIV010000003">
    <property type="protein sequence ID" value="MBE7367763.1"/>
    <property type="molecule type" value="Genomic_DNA"/>
</dbReference>
<sequence length="75" mass="8480">MNKHQVKGMTNRVTGEVKQQVGRLTGDSSLTAKGHAREAKGKLQQGLGDAKEVVRHDERELRERDLERSTRASRR</sequence>
<feature type="region of interest" description="Disordered" evidence="2">
    <location>
        <begin position="1"/>
        <end position="75"/>
    </location>
</feature>
<reference evidence="4 5" key="1">
    <citation type="submission" date="2020-10" db="EMBL/GenBank/DDBJ databases">
        <title>Ramlibacter sp. HM2 16S ribosomal RNA gene Genome sequencing and assembly.</title>
        <authorList>
            <person name="Kang M."/>
        </authorList>
    </citation>
    <scope>NUCLEOTIDE SEQUENCE [LARGE SCALE GENOMIC DNA]</scope>
    <source>
        <strain evidence="4 5">HM2</strain>
    </source>
</reference>
<gene>
    <name evidence="4" type="ORF">IM787_09310</name>
</gene>
<keyword evidence="5" id="KW-1185">Reference proteome</keyword>
<dbReference type="RefSeq" id="WP_193676405.1">
    <property type="nucleotide sequence ID" value="NZ_JADDIV010000003.1"/>
</dbReference>
<feature type="compositionally biased region" description="Basic and acidic residues" evidence="2">
    <location>
        <begin position="49"/>
        <end position="75"/>
    </location>
</feature>
<dbReference type="PANTHER" id="PTHR34977">
    <property type="entry name" value="UPF0337 PROTEIN YJBJ"/>
    <property type="match status" value="1"/>
</dbReference>
<evidence type="ECO:0000313" key="5">
    <source>
        <dbReference type="Proteomes" id="UP000806285"/>
    </source>
</evidence>
<dbReference type="InterPro" id="IPR008462">
    <property type="entry name" value="CsbD"/>
</dbReference>
<dbReference type="InterPro" id="IPR036629">
    <property type="entry name" value="YjbJ_sf"/>
</dbReference>
<name>A0ABR9S2P6_9BURK</name>
<organism evidence="4 5">
    <name type="scientific">Ramlibacter pallidus</name>
    <dbReference type="NCBI Taxonomy" id="2780087"/>
    <lineage>
        <taxon>Bacteria</taxon>
        <taxon>Pseudomonadati</taxon>
        <taxon>Pseudomonadota</taxon>
        <taxon>Betaproteobacteria</taxon>
        <taxon>Burkholderiales</taxon>
        <taxon>Comamonadaceae</taxon>
        <taxon>Ramlibacter</taxon>
    </lineage>
</organism>
<accession>A0ABR9S2P6</accession>
<evidence type="ECO:0000313" key="4">
    <source>
        <dbReference type="EMBL" id="MBE7367763.1"/>
    </source>
</evidence>
<evidence type="ECO:0000259" key="3">
    <source>
        <dbReference type="Pfam" id="PF05532"/>
    </source>
</evidence>
<dbReference type="SUPFAM" id="SSF69047">
    <property type="entry name" value="Hypothetical protein YjbJ"/>
    <property type="match status" value="1"/>
</dbReference>
<evidence type="ECO:0000256" key="2">
    <source>
        <dbReference type="SAM" id="MobiDB-lite"/>
    </source>
</evidence>
<dbReference type="Proteomes" id="UP000806285">
    <property type="component" value="Unassembled WGS sequence"/>
</dbReference>
<evidence type="ECO:0000256" key="1">
    <source>
        <dbReference type="ARBA" id="ARBA00009129"/>
    </source>
</evidence>
<dbReference type="PANTHER" id="PTHR34977:SF1">
    <property type="entry name" value="UPF0337 PROTEIN YJBJ"/>
    <property type="match status" value="1"/>
</dbReference>
<dbReference type="Pfam" id="PF05532">
    <property type="entry name" value="CsbD"/>
    <property type="match status" value="1"/>
</dbReference>